<dbReference type="CDD" id="cd02537">
    <property type="entry name" value="GT8_Glycogenin"/>
    <property type="match status" value="1"/>
</dbReference>
<evidence type="ECO:0000256" key="5">
    <source>
        <dbReference type="ARBA" id="ARBA00022989"/>
    </source>
</evidence>
<keyword evidence="1" id="KW-0328">Glycosyltransferase</keyword>
<accession>D8QNP2</accession>
<dbReference type="GO" id="GO:0071555">
    <property type="term" value="P:cell wall organization"/>
    <property type="evidence" value="ECO:0007669"/>
    <property type="project" value="UniProtKB-KW"/>
</dbReference>
<evidence type="ECO:0000256" key="10">
    <source>
        <dbReference type="ARBA" id="ARBA00038162"/>
    </source>
</evidence>
<dbReference type="eggNOG" id="KOG1950">
    <property type="taxonomic scope" value="Eukaryota"/>
</dbReference>
<dbReference type="KEGG" id="smo:SELMODRAFT_1168"/>
<evidence type="ECO:0000256" key="6">
    <source>
        <dbReference type="ARBA" id="ARBA00023136"/>
    </source>
</evidence>
<keyword evidence="2" id="KW-0808">Transferase</keyword>
<dbReference type="GO" id="GO:0045492">
    <property type="term" value="P:xylan biosynthetic process"/>
    <property type="evidence" value="ECO:0000318"/>
    <property type="project" value="GO_Central"/>
</dbReference>
<dbReference type="SUPFAM" id="SSF53448">
    <property type="entry name" value="Nucleotide-diphospho-sugar transferases"/>
    <property type="match status" value="1"/>
</dbReference>
<feature type="non-terminal residue" evidence="12">
    <location>
        <position position="1"/>
    </location>
</feature>
<dbReference type="InterPro" id="IPR050587">
    <property type="entry name" value="GNT1/Glycosyltrans_8"/>
</dbReference>
<dbReference type="EMBL" id="GL377565">
    <property type="protein sequence ID" value="EFJ38142.1"/>
    <property type="molecule type" value="Genomic_DNA"/>
</dbReference>
<proteinExistence type="inferred from homology"/>
<dbReference type="GO" id="GO:0046872">
    <property type="term" value="F:metal ion binding"/>
    <property type="evidence" value="ECO:0007669"/>
    <property type="project" value="UniProtKB-KW"/>
</dbReference>
<dbReference type="InterPro" id="IPR002495">
    <property type="entry name" value="Glyco_trans_8"/>
</dbReference>
<evidence type="ECO:0000256" key="3">
    <source>
        <dbReference type="ARBA" id="ARBA00022692"/>
    </source>
</evidence>
<feature type="non-terminal residue" evidence="12">
    <location>
        <position position="439"/>
    </location>
</feature>
<dbReference type="InterPro" id="IPR029044">
    <property type="entry name" value="Nucleotide-diphossugar_trans"/>
</dbReference>
<sequence>QNNGFLRIGLVNFPKPDVAKWKALGGGRKPVLFSIDKKRDFSWSAFFPEAIDRDEEVQNRECPDMPLPSVPEDLKLDFVVARIPCGESNFRDIDRLQAAVSAAHISLKTGASHIIGVSDCMLDPNVFKCKELVRQEKGVGLYKLDLERIGKLLSLPVGSCKTVQVPTLTSKQALFHTVSREAYATILHSVKSYVCGAVLLAHSIRKTGSTRDLIMVIDQHINLEDRQGLEGAGWKIHHIERIRNPRARPDAYNEWNYSKFRLWQLTQYDKVVFIDADVVVTRNMDFLFDLPELSAARNHKSVFNSGVMVIEPSNCTFNLLVDGISRIKSYNGGDQGYLNEIFTWWHRLPRSMNFLKHFDDDAEENEYKMELFAAEPPVLYAVHFLGRKPWLCGRGPDCNAKISSQRMFSNDFVHSKWWSWHDEMPVELQRLCRINPKRR</sequence>
<dbReference type="InParanoid" id="D8QNP2"/>
<evidence type="ECO:0000256" key="1">
    <source>
        <dbReference type="ARBA" id="ARBA00022676"/>
    </source>
</evidence>
<evidence type="ECO:0000256" key="8">
    <source>
        <dbReference type="ARBA" id="ARBA00023316"/>
    </source>
</evidence>
<evidence type="ECO:0000256" key="4">
    <source>
        <dbReference type="ARBA" id="ARBA00022723"/>
    </source>
</evidence>
<keyword evidence="3" id="KW-0812">Transmembrane</keyword>
<gene>
    <name evidence="12" type="ORF">SELMODRAFT_1168</name>
</gene>
<name>D8QNP2_SELML</name>
<reference evidence="12 13" key="1">
    <citation type="journal article" date="2011" name="Science">
        <title>The Selaginella genome identifies genetic changes associated with the evolution of vascular plants.</title>
        <authorList>
            <person name="Banks J.A."/>
            <person name="Nishiyama T."/>
            <person name="Hasebe M."/>
            <person name="Bowman J.L."/>
            <person name="Gribskov M."/>
            <person name="dePamphilis C."/>
            <person name="Albert V.A."/>
            <person name="Aono N."/>
            <person name="Aoyama T."/>
            <person name="Ambrose B.A."/>
            <person name="Ashton N.W."/>
            <person name="Axtell M.J."/>
            <person name="Barker E."/>
            <person name="Barker M.S."/>
            <person name="Bennetzen J.L."/>
            <person name="Bonawitz N.D."/>
            <person name="Chapple C."/>
            <person name="Cheng C."/>
            <person name="Correa L.G."/>
            <person name="Dacre M."/>
            <person name="DeBarry J."/>
            <person name="Dreyer I."/>
            <person name="Elias M."/>
            <person name="Engstrom E.M."/>
            <person name="Estelle M."/>
            <person name="Feng L."/>
            <person name="Finet C."/>
            <person name="Floyd S.K."/>
            <person name="Frommer W.B."/>
            <person name="Fujita T."/>
            <person name="Gramzow L."/>
            <person name="Gutensohn M."/>
            <person name="Harholt J."/>
            <person name="Hattori M."/>
            <person name="Heyl A."/>
            <person name="Hirai T."/>
            <person name="Hiwatashi Y."/>
            <person name="Ishikawa M."/>
            <person name="Iwata M."/>
            <person name="Karol K.G."/>
            <person name="Koehler B."/>
            <person name="Kolukisaoglu U."/>
            <person name="Kubo M."/>
            <person name="Kurata T."/>
            <person name="Lalonde S."/>
            <person name="Li K."/>
            <person name="Li Y."/>
            <person name="Litt A."/>
            <person name="Lyons E."/>
            <person name="Manning G."/>
            <person name="Maruyama T."/>
            <person name="Michael T.P."/>
            <person name="Mikami K."/>
            <person name="Miyazaki S."/>
            <person name="Morinaga S."/>
            <person name="Murata T."/>
            <person name="Mueller-Roeber B."/>
            <person name="Nelson D.R."/>
            <person name="Obara M."/>
            <person name="Oguri Y."/>
            <person name="Olmstead R.G."/>
            <person name="Onodera N."/>
            <person name="Petersen B.L."/>
            <person name="Pils B."/>
            <person name="Prigge M."/>
            <person name="Rensing S.A."/>
            <person name="Riano-Pachon D.M."/>
            <person name="Roberts A.W."/>
            <person name="Sato Y."/>
            <person name="Scheller H.V."/>
            <person name="Schulz B."/>
            <person name="Schulz C."/>
            <person name="Shakirov E.V."/>
            <person name="Shibagaki N."/>
            <person name="Shinohara N."/>
            <person name="Shippen D.E."/>
            <person name="Soerensen I."/>
            <person name="Sotooka R."/>
            <person name="Sugimoto N."/>
            <person name="Sugita M."/>
            <person name="Sumikawa N."/>
            <person name="Tanurdzic M."/>
            <person name="Theissen G."/>
            <person name="Ulvskov P."/>
            <person name="Wakazuki S."/>
            <person name="Weng J.K."/>
            <person name="Willats W.W."/>
            <person name="Wipf D."/>
            <person name="Wolf P.G."/>
            <person name="Yang L."/>
            <person name="Zimmer A.D."/>
            <person name="Zhu Q."/>
            <person name="Mitros T."/>
            <person name="Hellsten U."/>
            <person name="Loque D."/>
            <person name="Otillar R."/>
            <person name="Salamov A."/>
            <person name="Schmutz J."/>
            <person name="Shapiro H."/>
            <person name="Lindquist E."/>
            <person name="Lucas S."/>
            <person name="Rokhsar D."/>
            <person name="Grigoriev I.V."/>
        </authorList>
    </citation>
    <scope>NUCLEOTIDE SEQUENCE [LARGE SCALE GENOMIC DNA]</scope>
</reference>
<dbReference type="PANTHER" id="PTHR11183">
    <property type="entry name" value="GLYCOGENIN SUBFAMILY MEMBER"/>
    <property type="match status" value="1"/>
</dbReference>
<organism evidence="13">
    <name type="scientific">Selaginella moellendorffii</name>
    <name type="common">Spikemoss</name>
    <dbReference type="NCBI Taxonomy" id="88036"/>
    <lineage>
        <taxon>Eukaryota</taxon>
        <taxon>Viridiplantae</taxon>
        <taxon>Streptophyta</taxon>
        <taxon>Embryophyta</taxon>
        <taxon>Tracheophyta</taxon>
        <taxon>Lycopodiopsida</taxon>
        <taxon>Selaginellales</taxon>
        <taxon>Selaginellaceae</taxon>
        <taxon>Selaginella</taxon>
    </lineage>
</organism>
<keyword evidence="13" id="KW-1185">Reference proteome</keyword>
<comment type="similarity">
    <text evidence="10">Belongs to the glycosyltransferase 8 family. Glycogenin subfamily.</text>
</comment>
<dbReference type="FunFam" id="3.90.550.10:FF:000018">
    <property type="entry name" value="Hexosyltransferase"/>
    <property type="match status" value="1"/>
</dbReference>
<protein>
    <recommendedName>
        <fullName evidence="11">Hexosyltransferase</fullName>
        <ecNumber evidence="11">2.4.1.-</ecNumber>
    </recommendedName>
</protein>
<evidence type="ECO:0000313" key="12">
    <source>
        <dbReference type="EMBL" id="EFJ38142.1"/>
    </source>
</evidence>
<evidence type="ECO:0000313" key="13">
    <source>
        <dbReference type="Proteomes" id="UP000001514"/>
    </source>
</evidence>
<dbReference type="EC" id="2.4.1.-" evidence="11"/>
<evidence type="ECO:0000256" key="7">
    <source>
        <dbReference type="ARBA" id="ARBA00023211"/>
    </source>
</evidence>
<dbReference type="Pfam" id="PF01501">
    <property type="entry name" value="Glyco_transf_8"/>
    <property type="match status" value="1"/>
</dbReference>
<keyword evidence="6" id="KW-0472">Membrane</keyword>
<keyword evidence="7" id="KW-0464">Manganese</keyword>
<comment type="subcellular location">
    <subcellularLocation>
        <location evidence="9">Endomembrane system</location>
        <topology evidence="9">Single-pass membrane protein</topology>
    </subcellularLocation>
</comment>
<dbReference type="Gene3D" id="3.90.550.10">
    <property type="entry name" value="Spore Coat Polysaccharide Biosynthesis Protein SpsA, Chain A"/>
    <property type="match status" value="1"/>
</dbReference>
<evidence type="ECO:0000256" key="9">
    <source>
        <dbReference type="ARBA" id="ARBA00037847"/>
    </source>
</evidence>
<dbReference type="Proteomes" id="UP000001514">
    <property type="component" value="Unassembled WGS sequence"/>
</dbReference>
<keyword evidence="5" id="KW-1133">Transmembrane helix</keyword>
<dbReference type="STRING" id="88036.D8QNP2"/>
<dbReference type="GO" id="GO:0005794">
    <property type="term" value="C:Golgi apparatus"/>
    <property type="evidence" value="ECO:0007669"/>
    <property type="project" value="UniProtKB-ARBA"/>
</dbReference>
<keyword evidence="4" id="KW-0479">Metal-binding</keyword>
<dbReference type="Gramene" id="EFJ38142">
    <property type="protein sequence ID" value="EFJ38142"/>
    <property type="gene ID" value="SELMODRAFT_1168"/>
</dbReference>
<dbReference type="AlphaFoldDB" id="D8QNP2"/>
<dbReference type="GO" id="GO:0016757">
    <property type="term" value="F:glycosyltransferase activity"/>
    <property type="evidence" value="ECO:0000318"/>
    <property type="project" value="GO_Central"/>
</dbReference>
<evidence type="ECO:0000256" key="11">
    <source>
        <dbReference type="RuleBase" id="RU362027"/>
    </source>
</evidence>
<dbReference type="HOGENOM" id="CLU_023070_1_0_1"/>
<evidence type="ECO:0000256" key="2">
    <source>
        <dbReference type="ARBA" id="ARBA00022679"/>
    </source>
</evidence>
<keyword evidence="8" id="KW-0961">Cell wall biogenesis/degradation</keyword>